<evidence type="ECO:0000256" key="3">
    <source>
        <dbReference type="ARBA" id="ARBA00022729"/>
    </source>
</evidence>
<gene>
    <name evidence="7" type="primary">flgH</name>
    <name evidence="8" type="ORF">DY926_00075</name>
</gene>
<evidence type="ECO:0000256" key="4">
    <source>
        <dbReference type="ARBA" id="ARBA00023136"/>
    </source>
</evidence>
<keyword evidence="7" id="KW-0449">Lipoprotein</keyword>
<dbReference type="GO" id="GO:0009427">
    <property type="term" value="C:bacterial-type flagellum basal body, distal rod, L ring"/>
    <property type="evidence" value="ECO:0007669"/>
    <property type="project" value="InterPro"/>
</dbReference>
<comment type="similarity">
    <text evidence="2 7">Belongs to the FlgH family.</text>
</comment>
<dbReference type="EMBL" id="QUWV01000001">
    <property type="protein sequence ID" value="RFD21539.1"/>
    <property type="molecule type" value="Genomic_DNA"/>
</dbReference>
<evidence type="ECO:0000256" key="6">
    <source>
        <dbReference type="ARBA" id="ARBA00023237"/>
    </source>
</evidence>
<reference evidence="8 9" key="1">
    <citation type="submission" date="2018-08" db="EMBL/GenBank/DDBJ databases">
        <title>Komagataeibacter sp. AV 382.</title>
        <authorList>
            <person name="Skraban J."/>
            <person name="Trcek J."/>
        </authorList>
    </citation>
    <scope>NUCLEOTIDE SEQUENCE [LARGE SCALE GENOMIC DNA]</scope>
    <source>
        <strain evidence="8 9">AV 382</strain>
    </source>
</reference>
<dbReference type="PANTHER" id="PTHR34933:SF1">
    <property type="entry name" value="FLAGELLAR L-RING PROTEIN"/>
    <property type="match status" value="1"/>
</dbReference>
<dbReference type="Pfam" id="PF02107">
    <property type="entry name" value="FlgH"/>
    <property type="match status" value="1"/>
</dbReference>
<comment type="function">
    <text evidence="1 7">Assembles around the rod to form the L-ring and probably protects the motor/basal body from shearing forces during rotation.</text>
</comment>
<dbReference type="GO" id="GO:0003774">
    <property type="term" value="F:cytoskeletal motor activity"/>
    <property type="evidence" value="ECO:0007669"/>
    <property type="project" value="InterPro"/>
</dbReference>
<dbReference type="PRINTS" id="PR01008">
    <property type="entry name" value="FLGLRINGFLGH"/>
</dbReference>
<keyword evidence="6 7" id="KW-0998">Cell outer membrane</keyword>
<comment type="caution">
    <text evidence="8">The sequence shown here is derived from an EMBL/GenBank/DDBJ whole genome shotgun (WGS) entry which is preliminary data.</text>
</comment>
<keyword evidence="9" id="KW-1185">Reference proteome</keyword>
<name>A0A371Z516_9PROT</name>
<organism evidence="8 9">
    <name type="scientific">Komagataeibacter melaceti</name>
    <dbReference type="NCBI Taxonomy" id="2766577"/>
    <lineage>
        <taxon>Bacteria</taxon>
        <taxon>Pseudomonadati</taxon>
        <taxon>Pseudomonadota</taxon>
        <taxon>Alphaproteobacteria</taxon>
        <taxon>Acetobacterales</taxon>
        <taxon>Acetobacteraceae</taxon>
        <taxon>Komagataeibacter</taxon>
    </lineage>
</organism>
<dbReference type="Proteomes" id="UP000262371">
    <property type="component" value="Unassembled WGS sequence"/>
</dbReference>
<accession>A0A371Z516</accession>
<evidence type="ECO:0000256" key="2">
    <source>
        <dbReference type="ARBA" id="ARBA00006929"/>
    </source>
</evidence>
<keyword evidence="8" id="KW-0282">Flagellum</keyword>
<evidence type="ECO:0000313" key="8">
    <source>
        <dbReference type="EMBL" id="RFD21539.1"/>
    </source>
</evidence>
<dbReference type="OrthoDB" id="9789227at2"/>
<dbReference type="GO" id="GO:0071973">
    <property type="term" value="P:bacterial-type flagellum-dependent cell motility"/>
    <property type="evidence" value="ECO:0007669"/>
    <property type="project" value="InterPro"/>
</dbReference>
<comment type="subcellular location">
    <subcellularLocation>
        <location evidence="7">Cell outer membrane</location>
        <topology evidence="7">Lipid-anchor</topology>
    </subcellularLocation>
    <subcellularLocation>
        <location evidence="7">Bacterial flagellum basal body</location>
    </subcellularLocation>
</comment>
<keyword evidence="4 7" id="KW-0472">Membrane</keyword>
<keyword evidence="8" id="KW-0969">Cilium</keyword>
<keyword evidence="5 7" id="KW-0975">Bacterial flagellum</keyword>
<dbReference type="HAMAP" id="MF_00415">
    <property type="entry name" value="FlgH"/>
    <property type="match status" value="1"/>
</dbReference>
<protein>
    <recommendedName>
        <fullName evidence="7">Flagellar L-ring protein</fullName>
    </recommendedName>
    <alternativeName>
        <fullName evidence="7">Basal body L-ring protein</fullName>
    </alternativeName>
</protein>
<evidence type="ECO:0000256" key="5">
    <source>
        <dbReference type="ARBA" id="ARBA00023143"/>
    </source>
</evidence>
<dbReference type="AlphaFoldDB" id="A0A371Z516"/>
<dbReference type="GO" id="GO:0009279">
    <property type="term" value="C:cell outer membrane"/>
    <property type="evidence" value="ECO:0007669"/>
    <property type="project" value="UniProtKB-SubCell"/>
</dbReference>
<dbReference type="InterPro" id="IPR000527">
    <property type="entry name" value="Flag_Lring"/>
</dbReference>
<keyword evidence="8" id="KW-0966">Cell projection</keyword>
<evidence type="ECO:0000256" key="1">
    <source>
        <dbReference type="ARBA" id="ARBA00002591"/>
    </source>
</evidence>
<evidence type="ECO:0000256" key="7">
    <source>
        <dbReference type="HAMAP-Rule" id="MF_00415"/>
    </source>
</evidence>
<evidence type="ECO:0000313" key="9">
    <source>
        <dbReference type="Proteomes" id="UP000262371"/>
    </source>
</evidence>
<dbReference type="PROSITE" id="PS51257">
    <property type="entry name" value="PROKAR_LIPOPROTEIN"/>
    <property type="match status" value="1"/>
</dbReference>
<dbReference type="PANTHER" id="PTHR34933">
    <property type="entry name" value="FLAGELLAR L-RING PROTEIN"/>
    <property type="match status" value="1"/>
</dbReference>
<sequence length="250" mass="26796">MSWRVPLTTRRLSGAIMTGLLFLSGCSGLSEVSEMGHPPRMTRTSDPTQAPDYRPVTMPMPPLQAPPTEVGSLWRPGSRAFFKDQRASQAGDLLTIKVEIADNAALTDDTSASGSGSEDFGIPSLFGFKGKGVSHLTNSDALSTSSASANLAAGSIRRNETVTLTLAGTITQVLPNGNFVVVARQEVRINGELRQLMVSGVVRPQDILEDNTVTHDRIAEARISYGGRGQLTKIQTPRYGQQVLDSVLPF</sequence>
<keyword evidence="3 7" id="KW-0732">Signal</keyword>
<dbReference type="NCBIfam" id="NF001305">
    <property type="entry name" value="PRK00249.1-5"/>
    <property type="match status" value="1"/>
</dbReference>
<comment type="subunit">
    <text evidence="7">The basal body constitutes a major portion of the flagellar organelle and consists of four rings (L,P,S, and M) mounted on a central rod.</text>
</comment>
<proteinExistence type="inferred from homology"/>